<dbReference type="Proteomes" id="UP000192223">
    <property type="component" value="Unplaced"/>
</dbReference>
<keyword evidence="2" id="KW-1185">Reference proteome</keyword>
<keyword evidence="1" id="KW-0812">Transmembrane</keyword>
<proteinExistence type="predicted"/>
<keyword evidence="1" id="KW-0472">Membrane</keyword>
<dbReference type="OrthoDB" id="6362812at2759"/>
<feature type="non-terminal residue" evidence="3">
    <location>
        <position position="110"/>
    </location>
</feature>
<feature type="transmembrane region" description="Helical" evidence="1">
    <location>
        <begin position="89"/>
        <end position="108"/>
    </location>
</feature>
<dbReference type="GeneID" id="108743635"/>
<evidence type="ECO:0000313" key="2">
    <source>
        <dbReference type="Proteomes" id="UP000192223"/>
    </source>
</evidence>
<sequence length="110" mass="11833">MTSTTEGSTTLQLLNFTLSSTVPVQYRFIPGSVTETDFNVSTPNSISTSSISATIVNGTEVRKRQQFSNGTGYYIEEEPEGGLSELQTLFLACIATFLPLIISLLAAFGI</sequence>
<evidence type="ECO:0000256" key="1">
    <source>
        <dbReference type="SAM" id="Phobius"/>
    </source>
</evidence>
<organism evidence="2 3">
    <name type="scientific">Agrilus planipennis</name>
    <name type="common">Emerald ash borer</name>
    <name type="synonym">Agrilus marcopoli</name>
    <dbReference type="NCBI Taxonomy" id="224129"/>
    <lineage>
        <taxon>Eukaryota</taxon>
        <taxon>Metazoa</taxon>
        <taxon>Ecdysozoa</taxon>
        <taxon>Arthropoda</taxon>
        <taxon>Hexapoda</taxon>
        <taxon>Insecta</taxon>
        <taxon>Pterygota</taxon>
        <taxon>Neoptera</taxon>
        <taxon>Endopterygota</taxon>
        <taxon>Coleoptera</taxon>
        <taxon>Polyphaga</taxon>
        <taxon>Elateriformia</taxon>
        <taxon>Buprestoidea</taxon>
        <taxon>Buprestidae</taxon>
        <taxon>Agrilinae</taxon>
        <taxon>Agrilus</taxon>
    </lineage>
</organism>
<dbReference type="InParanoid" id="A0A1W4XFD6"/>
<reference evidence="3" key="1">
    <citation type="submission" date="2025-08" db="UniProtKB">
        <authorList>
            <consortium name="RefSeq"/>
        </authorList>
    </citation>
    <scope>IDENTIFICATION</scope>
    <source>
        <tissue evidence="3">Entire body</tissue>
    </source>
</reference>
<keyword evidence="1" id="KW-1133">Transmembrane helix</keyword>
<dbReference type="AlphaFoldDB" id="A0A1W4XFD6"/>
<evidence type="ECO:0000313" key="3">
    <source>
        <dbReference type="RefSeq" id="XP_018334719.1"/>
    </source>
</evidence>
<dbReference type="RefSeq" id="XP_018334719.1">
    <property type="nucleotide sequence ID" value="XM_018479217.1"/>
</dbReference>
<name>A0A1W4XFD6_AGRPL</name>
<protein>
    <submittedName>
        <fullName evidence="3">Uncharacterized protein LOC108743635</fullName>
    </submittedName>
</protein>
<accession>A0A1W4XFD6</accession>
<gene>
    <name evidence="3" type="primary">LOC108743635</name>
</gene>
<dbReference type="KEGG" id="apln:108743635"/>